<dbReference type="InterPro" id="IPR054357">
    <property type="entry name" value="MFE-2_N"/>
</dbReference>
<dbReference type="PANTHER" id="PTHR13078">
    <property type="entry name" value="PEROXISOMAL MULTIFUNCTIONAL ENZYME TYPE 2-RELATED"/>
    <property type="match status" value="1"/>
</dbReference>
<proteinExistence type="predicted"/>
<reference evidence="3 4" key="1">
    <citation type="submission" date="2020-04" db="EMBL/GenBank/DDBJ databases">
        <title>Ramlibacter sp. G-1-2-2 isolated from soil.</title>
        <authorList>
            <person name="Dahal R.H."/>
        </authorList>
    </citation>
    <scope>NUCLEOTIDE SEQUENCE [LARGE SCALE GENOMIC DNA]</scope>
    <source>
        <strain evidence="3 4">G-1-2-2</strain>
    </source>
</reference>
<dbReference type="Gene3D" id="3.10.129.10">
    <property type="entry name" value="Hotdog Thioesterase"/>
    <property type="match status" value="1"/>
</dbReference>
<dbReference type="InterPro" id="IPR029069">
    <property type="entry name" value="HotDog_dom_sf"/>
</dbReference>
<dbReference type="PANTHER" id="PTHR13078:SF56">
    <property type="entry name" value="PEROXISOMAL MULTIFUNCTIONAL ENZYME TYPE 2"/>
    <property type="match status" value="1"/>
</dbReference>
<dbReference type="GO" id="GO:0044594">
    <property type="term" value="F:17-beta-hydroxysteroid dehydrogenase (NAD+) activity"/>
    <property type="evidence" value="ECO:0007669"/>
    <property type="project" value="TreeGrafter"/>
</dbReference>
<dbReference type="CDD" id="cd03448">
    <property type="entry name" value="HDE_HSD"/>
    <property type="match status" value="1"/>
</dbReference>
<dbReference type="GO" id="GO:0006635">
    <property type="term" value="P:fatty acid beta-oxidation"/>
    <property type="evidence" value="ECO:0007669"/>
    <property type="project" value="TreeGrafter"/>
</dbReference>
<evidence type="ECO:0000313" key="4">
    <source>
        <dbReference type="Proteomes" id="UP000541185"/>
    </source>
</evidence>
<evidence type="ECO:0000259" key="2">
    <source>
        <dbReference type="Pfam" id="PF22622"/>
    </source>
</evidence>
<dbReference type="SUPFAM" id="SSF54637">
    <property type="entry name" value="Thioesterase/thiol ester dehydrase-isomerase"/>
    <property type="match status" value="2"/>
</dbReference>
<feature type="domain" description="Peroxisomal multifunctional enzyme type 2-like N-terminal" evidence="2">
    <location>
        <begin position="18"/>
        <end position="144"/>
    </location>
</feature>
<evidence type="ECO:0000313" key="3">
    <source>
        <dbReference type="EMBL" id="NML43358.1"/>
    </source>
</evidence>
<sequence length="286" mass="30909">MDPHAVRNWDFPVLRQAWTEQDAILYALALGYGSDPVDEAQLRYVYEPGLRVVPTFANVLCHPGFWVSDPRTGIDATKVVHGEQRVQFHAPLPARGAVRSETRVLDVVDKGEGKGALLVFERKLFDEASGALLATIEQHSLCRGDGGFSGTPVAASARGAAAPQETRAPDAVVELQVLPQAALLYRLSADRNPLHADPQVARAAGFPRPILHGLCTFGIACRALLQACAGEEPARLKSLAGRFSAPVYPGELLRTEIWQEGADLRFRCLVPAREAVVFSNGTATLN</sequence>
<comment type="caution">
    <text evidence="3">The sequence shown here is derived from an EMBL/GenBank/DDBJ whole genome shotgun (WGS) entry which is preliminary data.</text>
</comment>
<feature type="domain" description="MaoC-like" evidence="1">
    <location>
        <begin position="166"/>
        <end position="266"/>
    </location>
</feature>
<dbReference type="EMBL" id="JABBFX010000001">
    <property type="protein sequence ID" value="NML43358.1"/>
    <property type="molecule type" value="Genomic_DNA"/>
</dbReference>
<dbReference type="AlphaFoldDB" id="A0A848H6P2"/>
<keyword evidence="4" id="KW-1185">Reference proteome</keyword>
<dbReference type="Proteomes" id="UP000541185">
    <property type="component" value="Unassembled WGS sequence"/>
</dbReference>
<dbReference type="Pfam" id="PF22622">
    <property type="entry name" value="MFE-2_hydrat-2_N"/>
    <property type="match status" value="1"/>
</dbReference>
<dbReference type="InterPro" id="IPR002539">
    <property type="entry name" value="MaoC-like_dom"/>
</dbReference>
<gene>
    <name evidence="3" type="ORF">HHL11_06315</name>
</gene>
<organism evidence="3 4">
    <name type="scientific">Ramlibacter agri</name>
    <dbReference type="NCBI Taxonomy" id="2728837"/>
    <lineage>
        <taxon>Bacteria</taxon>
        <taxon>Pseudomonadati</taxon>
        <taxon>Pseudomonadota</taxon>
        <taxon>Betaproteobacteria</taxon>
        <taxon>Burkholderiales</taxon>
        <taxon>Comamonadaceae</taxon>
        <taxon>Ramlibacter</taxon>
    </lineage>
</organism>
<evidence type="ECO:0000259" key="1">
    <source>
        <dbReference type="Pfam" id="PF01575"/>
    </source>
</evidence>
<dbReference type="Pfam" id="PF01575">
    <property type="entry name" value="MaoC_dehydratas"/>
    <property type="match status" value="1"/>
</dbReference>
<dbReference type="GO" id="GO:0003857">
    <property type="term" value="F:(3S)-3-hydroxyacyl-CoA dehydrogenase (NAD+) activity"/>
    <property type="evidence" value="ECO:0007669"/>
    <property type="project" value="TreeGrafter"/>
</dbReference>
<dbReference type="GO" id="GO:0004300">
    <property type="term" value="F:enoyl-CoA hydratase activity"/>
    <property type="evidence" value="ECO:0007669"/>
    <property type="project" value="TreeGrafter"/>
</dbReference>
<accession>A0A848H6P2</accession>
<name>A0A848H6P2_9BURK</name>
<dbReference type="RefSeq" id="WP_169417569.1">
    <property type="nucleotide sequence ID" value="NZ_JABBFX010000001.1"/>
</dbReference>
<protein>
    <submittedName>
        <fullName evidence="3">3-alpha,7-alpha, 12-alpha-trihydroxy-5-beta-cholest-24-enoyl-CoA hydratase</fullName>
    </submittedName>
</protein>